<feature type="chain" id="PRO_5038776216" evidence="2">
    <location>
        <begin position="26"/>
        <end position="363"/>
    </location>
</feature>
<dbReference type="RefSeq" id="WP_144745597.1">
    <property type="nucleotide sequence ID" value="NZ_VMNW02000003.1"/>
</dbReference>
<reference evidence="4" key="1">
    <citation type="submission" date="2019-09" db="EMBL/GenBank/DDBJ databases">
        <authorList>
            <person name="Teo W.F.A."/>
            <person name="Duangmal K."/>
        </authorList>
    </citation>
    <scope>NUCLEOTIDE SEQUENCE [LARGE SCALE GENOMIC DNA]</scope>
    <source>
        <strain evidence="4">K81G1</strain>
    </source>
</reference>
<comment type="caution">
    <text evidence="4">The sequence shown here is derived from an EMBL/GenBank/DDBJ whole genome shotgun (WGS) entry which is preliminary data.</text>
</comment>
<dbReference type="Pfam" id="PF09084">
    <property type="entry name" value="NMT1"/>
    <property type="match status" value="1"/>
</dbReference>
<dbReference type="InterPro" id="IPR027939">
    <property type="entry name" value="NMT1/THI5"/>
</dbReference>
<gene>
    <name evidence="4" type="ORF">FPZ12_004005</name>
</gene>
<keyword evidence="5" id="KW-1185">Reference proteome</keyword>
<dbReference type="EMBL" id="VMNW02000003">
    <property type="protein sequence ID" value="KAA9166116.1"/>
    <property type="molecule type" value="Genomic_DNA"/>
</dbReference>
<dbReference type="InterPro" id="IPR015168">
    <property type="entry name" value="SsuA/THI5"/>
</dbReference>
<name>A0A5N0VIN1_9PSEU</name>
<protein>
    <submittedName>
        <fullName evidence="4">ABC transporter substrate-binding protein</fullName>
    </submittedName>
</protein>
<keyword evidence="2" id="KW-0732">Signal</keyword>
<evidence type="ECO:0000313" key="5">
    <source>
        <dbReference type="Proteomes" id="UP000319769"/>
    </source>
</evidence>
<feature type="domain" description="SsuA/THI5-like" evidence="3">
    <location>
        <begin position="52"/>
        <end position="250"/>
    </location>
</feature>
<dbReference type="AlphaFoldDB" id="A0A5N0VIN1"/>
<feature type="region of interest" description="Disordered" evidence="1">
    <location>
        <begin position="337"/>
        <end position="363"/>
    </location>
</feature>
<evidence type="ECO:0000256" key="1">
    <source>
        <dbReference type="SAM" id="MobiDB-lite"/>
    </source>
</evidence>
<evidence type="ECO:0000256" key="2">
    <source>
        <dbReference type="SAM" id="SignalP"/>
    </source>
</evidence>
<organism evidence="4 5">
    <name type="scientific">Amycolatopsis acidicola</name>
    <dbReference type="NCBI Taxonomy" id="2596893"/>
    <lineage>
        <taxon>Bacteria</taxon>
        <taxon>Bacillati</taxon>
        <taxon>Actinomycetota</taxon>
        <taxon>Actinomycetes</taxon>
        <taxon>Pseudonocardiales</taxon>
        <taxon>Pseudonocardiaceae</taxon>
        <taxon>Amycolatopsis</taxon>
    </lineage>
</organism>
<dbReference type="Gene3D" id="3.40.190.10">
    <property type="entry name" value="Periplasmic binding protein-like II"/>
    <property type="match status" value="2"/>
</dbReference>
<dbReference type="PANTHER" id="PTHR31528">
    <property type="entry name" value="4-AMINO-5-HYDROXYMETHYL-2-METHYLPYRIMIDINE PHOSPHATE SYNTHASE THI11-RELATED"/>
    <property type="match status" value="1"/>
</dbReference>
<dbReference type="Proteomes" id="UP000319769">
    <property type="component" value="Unassembled WGS sequence"/>
</dbReference>
<dbReference type="PANTHER" id="PTHR31528:SF3">
    <property type="entry name" value="THIAMINE BIOSYNTHESIS PROTEIN HI_0357-RELATED"/>
    <property type="match status" value="1"/>
</dbReference>
<evidence type="ECO:0000313" key="4">
    <source>
        <dbReference type="EMBL" id="KAA9166116.1"/>
    </source>
</evidence>
<feature type="signal peptide" evidence="2">
    <location>
        <begin position="1"/>
        <end position="25"/>
    </location>
</feature>
<dbReference type="OrthoDB" id="174578at2"/>
<dbReference type="PROSITE" id="PS51257">
    <property type="entry name" value="PROKAR_LIPOPROTEIN"/>
    <property type="match status" value="1"/>
</dbReference>
<evidence type="ECO:0000259" key="3">
    <source>
        <dbReference type="Pfam" id="PF09084"/>
    </source>
</evidence>
<dbReference type="SUPFAM" id="SSF53850">
    <property type="entry name" value="Periplasmic binding protein-like II"/>
    <property type="match status" value="1"/>
</dbReference>
<sequence>MFRSPSRWARLRLAFAALIAALVLAACGAGSSASRDSGDSLTVQLSWFSNAQNGGWTTAQTQGYLAQAGLSKVSILPGGPNVSGIPLLAAGRADIAVTTAESYLQAKAQGLPVIAVYNEFDVAPTGVLVKKSTGWTSWADLAGKSWTVAPASLGWQWVQHSQGLQFTTQNFNGTYNAFFAEPDGITQGYPTNTVYEARKQNIELNYFSYASAGFNPYGQVLVVTEDYAKNHADTLRKALSALSKGWTAYLTDVSAAAKANEQMVKDNNQLAADTNWFTWAGQRPFVIGSRGGQQMGAMAADRWATTVDQMKQIGALPASWNPGGALFDNTFLPADTMPDSAGLPDAPAGSFQGPAPAVSVPQG</sequence>
<dbReference type="GO" id="GO:0009228">
    <property type="term" value="P:thiamine biosynthetic process"/>
    <property type="evidence" value="ECO:0007669"/>
    <property type="project" value="InterPro"/>
</dbReference>
<proteinExistence type="predicted"/>
<accession>A0A5N0VIN1</accession>